<dbReference type="EMBL" id="ADBL01002845">
    <property type="status" value="NOT_ANNOTATED_CDS"/>
    <property type="molecule type" value="Genomic_DNA"/>
</dbReference>
<evidence type="ECO:0000313" key="3">
    <source>
        <dbReference type="Proteomes" id="UP000011715"/>
    </source>
</evidence>
<keyword evidence="3" id="KW-1185">Reference proteome</keyword>
<organism evidence="2 3">
    <name type="scientific">Magnaporthiopsis poae (strain ATCC 64411 / 73-15)</name>
    <name type="common">Kentucky bluegrass fungus</name>
    <name type="synonym">Magnaporthe poae</name>
    <dbReference type="NCBI Taxonomy" id="644358"/>
    <lineage>
        <taxon>Eukaryota</taxon>
        <taxon>Fungi</taxon>
        <taxon>Dikarya</taxon>
        <taxon>Ascomycota</taxon>
        <taxon>Pezizomycotina</taxon>
        <taxon>Sordariomycetes</taxon>
        <taxon>Sordariomycetidae</taxon>
        <taxon>Magnaporthales</taxon>
        <taxon>Magnaporthaceae</taxon>
        <taxon>Magnaporthiopsis</taxon>
    </lineage>
</organism>
<protein>
    <submittedName>
        <fullName evidence="1 2">Uncharacterized protein</fullName>
    </submittedName>
</protein>
<dbReference type="Proteomes" id="UP000011715">
    <property type="component" value="Unassembled WGS sequence"/>
</dbReference>
<name>A0A0C4EFJ6_MAGP6</name>
<dbReference type="VEuPathDB" id="FungiDB:MAPG_11547"/>
<reference evidence="2" key="5">
    <citation type="submission" date="2015-06" db="UniProtKB">
        <authorList>
            <consortium name="EnsemblFungi"/>
        </authorList>
    </citation>
    <scope>IDENTIFICATION</scope>
    <source>
        <strain evidence="2">ATCC 64411</strain>
    </source>
</reference>
<reference evidence="2" key="4">
    <citation type="journal article" date="2015" name="G3 (Bethesda)">
        <title>Genome sequences of three phytopathogenic species of the Magnaporthaceae family of fungi.</title>
        <authorList>
            <person name="Okagaki L.H."/>
            <person name="Nunes C.C."/>
            <person name="Sailsbery J."/>
            <person name="Clay B."/>
            <person name="Brown D."/>
            <person name="John T."/>
            <person name="Oh Y."/>
            <person name="Young N."/>
            <person name="Fitzgerald M."/>
            <person name="Haas B.J."/>
            <person name="Zeng Q."/>
            <person name="Young S."/>
            <person name="Adiconis X."/>
            <person name="Fan L."/>
            <person name="Levin J.Z."/>
            <person name="Mitchell T.K."/>
            <person name="Okubara P.A."/>
            <person name="Farman M.L."/>
            <person name="Kohn L.M."/>
            <person name="Birren B."/>
            <person name="Ma L.-J."/>
            <person name="Dean R.A."/>
        </authorList>
    </citation>
    <scope>NUCLEOTIDE SEQUENCE</scope>
    <source>
        <strain evidence="2">ATCC 64411 / 73-15</strain>
    </source>
</reference>
<gene>
    <name evidence="1" type="ORF">MAPG_11547</name>
</gene>
<accession>A0A0C4EFJ6</accession>
<dbReference type="EnsemblFungi" id="MAPG_11547T0">
    <property type="protein sequence ID" value="MAPG_11547T0"/>
    <property type="gene ID" value="MAPG_11547"/>
</dbReference>
<reference evidence="1" key="3">
    <citation type="submission" date="2011-03" db="EMBL/GenBank/DDBJ databases">
        <title>Annotation of Magnaporthe poae ATCC 64411.</title>
        <authorList>
            <person name="Ma L.-J."/>
            <person name="Dead R."/>
            <person name="Young S.K."/>
            <person name="Zeng Q."/>
            <person name="Gargeya S."/>
            <person name="Fitzgerald M."/>
            <person name="Haas B."/>
            <person name="Abouelleil A."/>
            <person name="Alvarado L."/>
            <person name="Arachchi H.M."/>
            <person name="Berlin A."/>
            <person name="Brown A."/>
            <person name="Chapman S.B."/>
            <person name="Chen Z."/>
            <person name="Dunbar C."/>
            <person name="Freedman E."/>
            <person name="Gearin G."/>
            <person name="Gellesch M."/>
            <person name="Goldberg J."/>
            <person name="Griggs A."/>
            <person name="Gujja S."/>
            <person name="Heiman D."/>
            <person name="Howarth C."/>
            <person name="Larson L."/>
            <person name="Lui A."/>
            <person name="MacDonald P.J.P."/>
            <person name="Mehta T."/>
            <person name="Montmayeur A."/>
            <person name="Murphy C."/>
            <person name="Neiman D."/>
            <person name="Pearson M."/>
            <person name="Priest M."/>
            <person name="Roberts A."/>
            <person name="Saif S."/>
            <person name="Shea T."/>
            <person name="Shenoy N."/>
            <person name="Sisk P."/>
            <person name="Stolte C."/>
            <person name="Sykes S."/>
            <person name="Yandava C."/>
            <person name="Wortman J."/>
            <person name="Nusbaum C."/>
            <person name="Birren B."/>
        </authorList>
    </citation>
    <scope>NUCLEOTIDE SEQUENCE</scope>
    <source>
        <strain evidence="1">ATCC 64411</strain>
    </source>
</reference>
<dbReference type="AlphaFoldDB" id="A0A0C4EFJ6"/>
<sequence length="93" mass="10396">METYMFPGQVRDKDMLKLLLDYPGTNVGFAKTHPRQCQRNTALSAEMSMPHPGMITSLLPTDGDVDIWTMGSDGLYPLRLRRPCSTARLRGAP</sequence>
<reference evidence="3" key="1">
    <citation type="submission" date="2010-05" db="EMBL/GenBank/DDBJ databases">
        <title>The genome sequence of Magnaporthe poae strain ATCC 64411.</title>
        <authorList>
            <person name="Ma L.-J."/>
            <person name="Dead R."/>
            <person name="Young S."/>
            <person name="Zeng Q."/>
            <person name="Koehrsen M."/>
            <person name="Alvarado L."/>
            <person name="Berlin A."/>
            <person name="Chapman S.B."/>
            <person name="Chen Z."/>
            <person name="Freedman E."/>
            <person name="Gellesch M."/>
            <person name="Goldberg J."/>
            <person name="Griggs A."/>
            <person name="Gujja S."/>
            <person name="Heilman E.R."/>
            <person name="Heiman D."/>
            <person name="Hepburn T."/>
            <person name="Howarth C."/>
            <person name="Jen D."/>
            <person name="Larson L."/>
            <person name="Mehta T."/>
            <person name="Neiman D."/>
            <person name="Pearson M."/>
            <person name="Roberts A."/>
            <person name="Saif S."/>
            <person name="Shea T."/>
            <person name="Shenoy N."/>
            <person name="Sisk P."/>
            <person name="Stolte C."/>
            <person name="Sykes S."/>
            <person name="Walk T."/>
            <person name="White J."/>
            <person name="Yandava C."/>
            <person name="Haas B."/>
            <person name="Nusbaum C."/>
            <person name="Birren B."/>
        </authorList>
    </citation>
    <scope>NUCLEOTIDE SEQUENCE [LARGE SCALE GENOMIC DNA]</scope>
    <source>
        <strain evidence="3">ATCC 64411 / 73-15</strain>
    </source>
</reference>
<reference evidence="1" key="2">
    <citation type="submission" date="2010-05" db="EMBL/GenBank/DDBJ databases">
        <title>The Genome Sequence of Magnaporthe poae strain ATCC 64411.</title>
        <authorList>
            <consortium name="The Broad Institute Genome Sequencing Platform"/>
            <consortium name="Broad Institute Genome Sequencing Center for Infectious Disease"/>
            <person name="Ma L.-J."/>
            <person name="Dead R."/>
            <person name="Young S."/>
            <person name="Zeng Q."/>
            <person name="Koehrsen M."/>
            <person name="Alvarado L."/>
            <person name="Berlin A."/>
            <person name="Chapman S.B."/>
            <person name="Chen Z."/>
            <person name="Freedman E."/>
            <person name="Gellesch M."/>
            <person name="Goldberg J."/>
            <person name="Griggs A."/>
            <person name="Gujja S."/>
            <person name="Heilman E.R."/>
            <person name="Heiman D."/>
            <person name="Hepburn T."/>
            <person name="Howarth C."/>
            <person name="Jen D."/>
            <person name="Larson L."/>
            <person name="Mehta T."/>
            <person name="Neiman D."/>
            <person name="Pearson M."/>
            <person name="Roberts A."/>
            <person name="Saif S."/>
            <person name="Shea T."/>
            <person name="Shenoy N."/>
            <person name="Sisk P."/>
            <person name="Stolte C."/>
            <person name="Sykes S."/>
            <person name="Walk T."/>
            <person name="White J."/>
            <person name="Yandava C."/>
            <person name="Haas B."/>
            <person name="Nusbaum C."/>
            <person name="Birren B."/>
        </authorList>
    </citation>
    <scope>NUCLEOTIDE SEQUENCE</scope>
    <source>
        <strain evidence="1">ATCC 64411</strain>
    </source>
</reference>
<evidence type="ECO:0000313" key="2">
    <source>
        <dbReference type="EnsemblFungi" id="MAPG_11547T0"/>
    </source>
</evidence>
<evidence type="ECO:0000313" key="1">
    <source>
        <dbReference type="EMBL" id="KLU92602.1"/>
    </source>
</evidence>
<dbReference type="EMBL" id="GL876982">
    <property type="protein sequence ID" value="KLU92602.1"/>
    <property type="molecule type" value="Genomic_DNA"/>
</dbReference>
<proteinExistence type="predicted"/>